<evidence type="ECO:0000256" key="13">
    <source>
        <dbReference type="ARBA" id="ARBA00023237"/>
    </source>
</evidence>
<dbReference type="InterPro" id="IPR039426">
    <property type="entry name" value="TonB-dep_rcpt-like"/>
</dbReference>
<dbReference type="NCBIfam" id="TIGR01783">
    <property type="entry name" value="TonB-siderophor"/>
    <property type="match status" value="1"/>
</dbReference>
<feature type="domain" description="TonB-dependent receptor-like beta-barrel" evidence="17">
    <location>
        <begin position="230"/>
        <end position="708"/>
    </location>
</feature>
<keyword evidence="10 15" id="KW-0798">TonB box</keyword>
<evidence type="ECO:0000313" key="20">
    <source>
        <dbReference type="Proteomes" id="UP000184518"/>
    </source>
</evidence>
<evidence type="ECO:0000256" key="3">
    <source>
        <dbReference type="ARBA" id="ARBA00022448"/>
    </source>
</evidence>
<evidence type="ECO:0000256" key="9">
    <source>
        <dbReference type="ARBA" id="ARBA00023065"/>
    </source>
</evidence>
<proteinExistence type="inferred from homology"/>
<dbReference type="CDD" id="cd01347">
    <property type="entry name" value="ligand_gated_channel"/>
    <property type="match status" value="1"/>
</dbReference>
<dbReference type="InterPro" id="IPR012910">
    <property type="entry name" value="Plug_dom"/>
</dbReference>
<sequence>MKNVLICASLLGSMLTFAQEKDTIKSNDIEEVVVNGKYYKKYIEKEGSSSMRLDEELIKIPQNVSIITNRALEDQQVTTLSDGVLRNVAGAQRLEHWGDMYTRVNMRGSRAAAFMNGVNVTSNWGPLSEDMSFVDHIEFIKGPSGFLMSNGEPSGIYNIVTKKPTGQSLNGSARVTLGSFNMYRGETDIDTEITDKVAFRLNLMAQNKNSFRDYEFNDRYIINPSVKVNLTDKTTLTAEYIYQRAKMSEVGSAYVFSYDGYATRPVSYTATDPGIEPTKVDNNTVNVNLQHKFNDNWKLTSQLTYVNEYTMGSNLWPSNFVGNYMIRRLGYWEADNTMKFGQVFLNGYVKTGAVSHKILTGLDLGSKKYMADWSQGYNLDMFNANGDYRPATSTDPGNTVADYNYWYNLNTNNYDINGTGAYYGPNNSSTYVPFDKTKPLSVRAGAGSTIDQNYTGLYLQDELGFLDDKLRLTLAARYTNVKENNYGTKSEADKITPRVGISYSIDESMSVYGLYDQSFVPQAAIFRDGSTVKPITGNNMEIGVKKDWFGGKWNTTLSAYNIVKNNATVNDPTNTPSEQFSILLGKTRVQGVEFDLKGEITRGFNAIFNYAFTENKVTESNDPANNPVGMRVPGYAKHTANGWLNYTFVDGALEGFGLSFGGTYLADRSTWAWANAGTQRDLDDYVKFDAGLSWENTKFRVGLNVFNVFNRYLYSGSPYGNYYYYQAEAPRNFRLSIGYKF</sequence>
<evidence type="ECO:0000256" key="8">
    <source>
        <dbReference type="ARBA" id="ARBA00023004"/>
    </source>
</evidence>
<keyword evidence="4 14" id="KW-1134">Transmembrane beta strand</keyword>
<evidence type="ECO:0000256" key="7">
    <source>
        <dbReference type="ARBA" id="ARBA00022729"/>
    </source>
</evidence>
<dbReference type="GO" id="GO:0015344">
    <property type="term" value="F:siderophore uptake transmembrane transporter activity"/>
    <property type="evidence" value="ECO:0007669"/>
    <property type="project" value="TreeGrafter"/>
</dbReference>
<evidence type="ECO:0000259" key="18">
    <source>
        <dbReference type="Pfam" id="PF07715"/>
    </source>
</evidence>
<keyword evidence="8" id="KW-0408">Iron</keyword>
<dbReference type="InterPro" id="IPR037066">
    <property type="entry name" value="Plug_dom_sf"/>
</dbReference>
<dbReference type="PANTHER" id="PTHR32552:SF68">
    <property type="entry name" value="FERRICHROME OUTER MEMBRANE TRANSPORTER_PHAGE RECEPTOR"/>
    <property type="match status" value="1"/>
</dbReference>
<accession>A0A1M5LGI5</accession>
<evidence type="ECO:0000256" key="4">
    <source>
        <dbReference type="ARBA" id="ARBA00022452"/>
    </source>
</evidence>
<evidence type="ECO:0000256" key="12">
    <source>
        <dbReference type="ARBA" id="ARBA00023170"/>
    </source>
</evidence>
<protein>
    <submittedName>
        <fullName evidence="19">Iron complex outermembrane recepter protein</fullName>
    </submittedName>
</protein>
<feature type="domain" description="TonB-dependent receptor plug" evidence="18">
    <location>
        <begin position="58"/>
        <end position="156"/>
    </location>
</feature>
<keyword evidence="5" id="KW-0410">Iron transport</keyword>
<dbReference type="InterPro" id="IPR036942">
    <property type="entry name" value="Beta-barrel_TonB_sf"/>
</dbReference>
<dbReference type="EMBL" id="FQUT01000019">
    <property type="protein sequence ID" value="SHG64076.1"/>
    <property type="molecule type" value="Genomic_DNA"/>
</dbReference>
<dbReference type="SUPFAM" id="SSF56935">
    <property type="entry name" value="Porins"/>
    <property type="match status" value="1"/>
</dbReference>
<evidence type="ECO:0000256" key="11">
    <source>
        <dbReference type="ARBA" id="ARBA00023136"/>
    </source>
</evidence>
<evidence type="ECO:0000256" key="10">
    <source>
        <dbReference type="ARBA" id="ARBA00023077"/>
    </source>
</evidence>
<organism evidence="19 20">
    <name type="scientific">Chryseobacterium arachidis</name>
    <dbReference type="NCBI Taxonomy" id="1416778"/>
    <lineage>
        <taxon>Bacteria</taxon>
        <taxon>Pseudomonadati</taxon>
        <taxon>Bacteroidota</taxon>
        <taxon>Flavobacteriia</taxon>
        <taxon>Flavobacteriales</taxon>
        <taxon>Weeksellaceae</taxon>
        <taxon>Chryseobacterium group</taxon>
        <taxon>Chryseobacterium</taxon>
    </lineage>
</organism>
<keyword evidence="3 14" id="KW-0813">Transport</keyword>
<dbReference type="GO" id="GO:0015891">
    <property type="term" value="P:siderophore transport"/>
    <property type="evidence" value="ECO:0007669"/>
    <property type="project" value="InterPro"/>
</dbReference>
<dbReference type="InterPro" id="IPR010917">
    <property type="entry name" value="TonB_rcpt_CS"/>
</dbReference>
<feature type="signal peptide" evidence="16">
    <location>
        <begin position="1"/>
        <end position="18"/>
    </location>
</feature>
<dbReference type="AlphaFoldDB" id="A0A1M5LGI5"/>
<feature type="chain" id="PRO_5013200459" evidence="16">
    <location>
        <begin position="19"/>
        <end position="741"/>
    </location>
</feature>
<dbReference type="OrthoDB" id="9775095at2"/>
<evidence type="ECO:0000256" key="16">
    <source>
        <dbReference type="SAM" id="SignalP"/>
    </source>
</evidence>
<keyword evidence="11 14" id="KW-0472">Membrane</keyword>
<dbReference type="Proteomes" id="UP000184518">
    <property type="component" value="Unassembled WGS sequence"/>
</dbReference>
<comment type="similarity">
    <text evidence="2 14 15">Belongs to the TonB-dependent receptor family.</text>
</comment>
<dbReference type="PANTHER" id="PTHR32552">
    <property type="entry name" value="FERRICHROME IRON RECEPTOR-RELATED"/>
    <property type="match status" value="1"/>
</dbReference>
<dbReference type="Gene3D" id="2.40.170.20">
    <property type="entry name" value="TonB-dependent receptor, beta-barrel domain"/>
    <property type="match status" value="1"/>
</dbReference>
<keyword evidence="9" id="KW-0406">Ion transport</keyword>
<keyword evidence="12" id="KW-0675">Receptor</keyword>
<keyword evidence="6 14" id="KW-0812">Transmembrane</keyword>
<evidence type="ECO:0000256" key="1">
    <source>
        <dbReference type="ARBA" id="ARBA00004571"/>
    </source>
</evidence>
<reference evidence="20" key="1">
    <citation type="submission" date="2016-11" db="EMBL/GenBank/DDBJ databases">
        <authorList>
            <person name="Varghese N."/>
            <person name="Submissions S."/>
        </authorList>
    </citation>
    <scope>NUCLEOTIDE SEQUENCE [LARGE SCALE GENOMIC DNA]</scope>
    <source>
        <strain evidence="20">DSM 27619</strain>
    </source>
</reference>
<dbReference type="GO" id="GO:0009279">
    <property type="term" value="C:cell outer membrane"/>
    <property type="evidence" value="ECO:0007669"/>
    <property type="project" value="UniProtKB-SubCell"/>
</dbReference>
<keyword evidence="7 16" id="KW-0732">Signal</keyword>
<dbReference type="InterPro" id="IPR010105">
    <property type="entry name" value="TonB_sidphr_rcpt"/>
</dbReference>
<evidence type="ECO:0000259" key="17">
    <source>
        <dbReference type="Pfam" id="PF00593"/>
    </source>
</evidence>
<dbReference type="PROSITE" id="PS52016">
    <property type="entry name" value="TONB_DEPENDENT_REC_3"/>
    <property type="match status" value="1"/>
</dbReference>
<evidence type="ECO:0000256" key="2">
    <source>
        <dbReference type="ARBA" id="ARBA00009810"/>
    </source>
</evidence>
<dbReference type="PROSITE" id="PS01156">
    <property type="entry name" value="TONB_DEPENDENT_REC_2"/>
    <property type="match status" value="1"/>
</dbReference>
<dbReference type="Pfam" id="PF07715">
    <property type="entry name" value="Plug"/>
    <property type="match status" value="1"/>
</dbReference>
<dbReference type="RefSeq" id="WP_072963697.1">
    <property type="nucleotide sequence ID" value="NZ_FQUT01000019.1"/>
</dbReference>
<gene>
    <name evidence="19" type="ORF">SAMN05443633_11937</name>
</gene>
<keyword evidence="20" id="KW-1185">Reference proteome</keyword>
<keyword evidence="13 14" id="KW-0998">Cell outer membrane</keyword>
<name>A0A1M5LGI5_9FLAO</name>
<evidence type="ECO:0000313" key="19">
    <source>
        <dbReference type="EMBL" id="SHG64076.1"/>
    </source>
</evidence>
<dbReference type="STRING" id="1416778.SAMN05443633_11937"/>
<dbReference type="GO" id="GO:0038023">
    <property type="term" value="F:signaling receptor activity"/>
    <property type="evidence" value="ECO:0007669"/>
    <property type="project" value="InterPro"/>
</dbReference>
<comment type="subcellular location">
    <subcellularLocation>
        <location evidence="1 14">Cell outer membrane</location>
        <topology evidence="1 14">Multi-pass membrane protein</topology>
    </subcellularLocation>
</comment>
<evidence type="ECO:0000256" key="5">
    <source>
        <dbReference type="ARBA" id="ARBA00022496"/>
    </source>
</evidence>
<dbReference type="Gene3D" id="2.170.130.10">
    <property type="entry name" value="TonB-dependent receptor, plug domain"/>
    <property type="match status" value="1"/>
</dbReference>
<dbReference type="InterPro" id="IPR000531">
    <property type="entry name" value="Beta-barrel_TonB"/>
</dbReference>
<evidence type="ECO:0000256" key="15">
    <source>
        <dbReference type="RuleBase" id="RU003357"/>
    </source>
</evidence>
<evidence type="ECO:0000256" key="14">
    <source>
        <dbReference type="PROSITE-ProRule" id="PRU01360"/>
    </source>
</evidence>
<dbReference type="Pfam" id="PF00593">
    <property type="entry name" value="TonB_dep_Rec_b-barrel"/>
    <property type="match status" value="1"/>
</dbReference>
<evidence type="ECO:0000256" key="6">
    <source>
        <dbReference type="ARBA" id="ARBA00022692"/>
    </source>
</evidence>